<dbReference type="Proteomes" id="UP000430146">
    <property type="component" value="Unassembled WGS sequence"/>
</dbReference>
<protein>
    <submittedName>
        <fullName evidence="1">Uncharacterized protein</fullName>
    </submittedName>
</protein>
<gene>
    <name evidence="1" type="ORF">AELLOGFF_04799</name>
</gene>
<dbReference type="EMBL" id="CACSIP010000025">
    <property type="protein sequence ID" value="CAA0126473.1"/>
    <property type="molecule type" value="Genomic_DNA"/>
</dbReference>
<accession>A0A5S9R0J8</accession>
<sequence length="33" mass="3758">MKCAEVGAADVVALVQPELEARRIWRYVTWLLA</sequence>
<name>A0A5S9R0J8_MYCVN</name>
<reference evidence="1 2" key="1">
    <citation type="submission" date="2019-11" db="EMBL/GenBank/DDBJ databases">
        <authorList>
            <person name="Holert J."/>
        </authorList>
    </citation>
    <scope>NUCLEOTIDE SEQUENCE [LARGE SCALE GENOMIC DNA]</scope>
    <source>
        <strain evidence="1">BC8_1</strain>
    </source>
</reference>
<evidence type="ECO:0000313" key="1">
    <source>
        <dbReference type="EMBL" id="CAA0126473.1"/>
    </source>
</evidence>
<dbReference type="AlphaFoldDB" id="A0A5S9R0J8"/>
<proteinExistence type="predicted"/>
<keyword evidence="2" id="KW-1185">Reference proteome</keyword>
<evidence type="ECO:0000313" key="2">
    <source>
        <dbReference type="Proteomes" id="UP000430146"/>
    </source>
</evidence>
<organism evidence="1 2">
    <name type="scientific">Mycolicibacterium vanbaalenii</name>
    <name type="common">Mycobacterium vanbaalenii</name>
    <dbReference type="NCBI Taxonomy" id="110539"/>
    <lineage>
        <taxon>Bacteria</taxon>
        <taxon>Bacillati</taxon>
        <taxon>Actinomycetota</taxon>
        <taxon>Actinomycetes</taxon>
        <taxon>Mycobacteriales</taxon>
        <taxon>Mycobacteriaceae</taxon>
        <taxon>Mycolicibacterium</taxon>
    </lineage>
</organism>